<dbReference type="AlphaFoldDB" id="A0A222VP16"/>
<protein>
    <submittedName>
        <fullName evidence="1">Uncharacterized protein</fullName>
    </submittedName>
</protein>
<accession>A0A222VP16</accession>
<evidence type="ECO:0000313" key="1">
    <source>
        <dbReference type="EMBL" id="SDC21997.1"/>
    </source>
</evidence>
<organism evidence="1 2">
    <name type="scientific">Prauserella marina</name>
    <dbReference type="NCBI Taxonomy" id="530584"/>
    <lineage>
        <taxon>Bacteria</taxon>
        <taxon>Bacillati</taxon>
        <taxon>Actinomycetota</taxon>
        <taxon>Actinomycetes</taxon>
        <taxon>Pseudonocardiales</taxon>
        <taxon>Pseudonocardiaceae</taxon>
        <taxon>Prauserella</taxon>
    </lineage>
</organism>
<proteinExistence type="predicted"/>
<dbReference type="RefSeq" id="WP_091797259.1">
    <property type="nucleotide sequence ID" value="NZ_CP016353.1"/>
</dbReference>
<keyword evidence="2" id="KW-1185">Reference proteome</keyword>
<dbReference type="STRING" id="530584.SAMN05421630_101860"/>
<dbReference type="EMBL" id="FMZE01000001">
    <property type="protein sequence ID" value="SDC21997.1"/>
    <property type="molecule type" value="Genomic_DNA"/>
</dbReference>
<evidence type="ECO:0000313" key="2">
    <source>
        <dbReference type="Proteomes" id="UP000199494"/>
    </source>
</evidence>
<dbReference type="Proteomes" id="UP000199494">
    <property type="component" value="Unassembled WGS sequence"/>
</dbReference>
<gene>
    <name evidence="1" type="ORF">SAMN05421630_101860</name>
</gene>
<dbReference type="OrthoDB" id="2716688at2"/>
<reference evidence="1 2" key="1">
    <citation type="submission" date="2016-10" db="EMBL/GenBank/DDBJ databases">
        <authorList>
            <person name="de Groot N.N."/>
        </authorList>
    </citation>
    <scope>NUCLEOTIDE SEQUENCE [LARGE SCALE GENOMIC DNA]</scope>
    <source>
        <strain evidence="1 2">CGMCC 4.5506</strain>
    </source>
</reference>
<name>A0A222VP16_9PSEU</name>
<sequence length="208" mass="22995">MAPFDVFSCSDQVEEKRLRPFRRSQVLHRWLYTIGFADHTWTVDVDLSDEDGAAELYRDGLLHARGELPVAFAVPGGRVEVDAGLYGVTRAHLVRDDGEERRLTPARGTAEDLRGRLARRHPLLSTAIAWLAIAVLAVNLVLAVPQALELLTTIPKIADNVGTFTSPVVLPMWLNISLITAGALAATERVLTLRRNRVLDVETLWTGL</sequence>
<dbReference type="KEGG" id="pmad:BAY61_12400"/>